<evidence type="ECO:0000259" key="12">
    <source>
        <dbReference type="Pfam" id="PF12019"/>
    </source>
</evidence>
<dbReference type="AlphaFoldDB" id="A0A011QIX2"/>
<dbReference type="Pfam" id="PF07963">
    <property type="entry name" value="N_methyl"/>
    <property type="match status" value="1"/>
</dbReference>
<evidence type="ECO:0000256" key="1">
    <source>
        <dbReference type="ARBA" id="ARBA00004377"/>
    </source>
</evidence>
<dbReference type="Gene3D" id="3.30.700.10">
    <property type="entry name" value="Glycoprotein, Type 4 Pilin"/>
    <property type="match status" value="1"/>
</dbReference>
<comment type="subcellular location">
    <subcellularLocation>
        <location evidence="1">Cell inner membrane</location>
        <topology evidence="1">Single-pass membrane protein</topology>
    </subcellularLocation>
</comment>
<dbReference type="InterPro" id="IPR045584">
    <property type="entry name" value="Pilin-like"/>
</dbReference>
<evidence type="ECO:0000256" key="7">
    <source>
        <dbReference type="ARBA" id="ARBA00022989"/>
    </source>
</evidence>
<keyword evidence="5" id="KW-0997">Cell inner membrane</keyword>
<evidence type="ECO:0000256" key="10">
    <source>
        <dbReference type="ARBA" id="ARBA00030775"/>
    </source>
</evidence>
<keyword evidence="14" id="KW-1185">Reference proteome</keyword>
<dbReference type="NCBIfam" id="TIGR02532">
    <property type="entry name" value="IV_pilin_GFxxxE"/>
    <property type="match status" value="1"/>
</dbReference>
<dbReference type="PROSITE" id="PS00409">
    <property type="entry name" value="PROKAR_NTER_METHYL"/>
    <property type="match status" value="1"/>
</dbReference>
<dbReference type="InterPro" id="IPR022346">
    <property type="entry name" value="T2SS_GspH"/>
</dbReference>
<evidence type="ECO:0000256" key="11">
    <source>
        <dbReference type="SAM" id="Phobius"/>
    </source>
</evidence>
<evidence type="ECO:0000256" key="3">
    <source>
        <dbReference type="ARBA" id="ARBA00022475"/>
    </source>
</evidence>
<proteinExistence type="inferred from homology"/>
<keyword evidence="3" id="KW-1003">Cell membrane</keyword>
<dbReference type="Pfam" id="PF12019">
    <property type="entry name" value="GspH"/>
    <property type="match status" value="1"/>
</dbReference>
<feature type="domain" description="General secretion pathway GspH" evidence="12">
    <location>
        <begin position="40"/>
        <end position="174"/>
    </location>
</feature>
<protein>
    <recommendedName>
        <fullName evidence="2">Type II secretion system protein H</fullName>
    </recommendedName>
    <alternativeName>
        <fullName evidence="10">General secretion pathway protein H</fullName>
    </alternativeName>
</protein>
<evidence type="ECO:0000313" key="13">
    <source>
        <dbReference type="EMBL" id="EXI89302.1"/>
    </source>
</evidence>
<dbReference type="SUPFAM" id="SSF54523">
    <property type="entry name" value="Pili subunits"/>
    <property type="match status" value="1"/>
</dbReference>
<dbReference type="STRING" id="1454004.AW11_01626"/>
<dbReference type="GO" id="GO:0015627">
    <property type="term" value="C:type II protein secretion system complex"/>
    <property type="evidence" value="ECO:0007669"/>
    <property type="project" value="InterPro"/>
</dbReference>
<evidence type="ECO:0000256" key="8">
    <source>
        <dbReference type="ARBA" id="ARBA00023136"/>
    </source>
</evidence>
<keyword evidence="6 11" id="KW-0812">Transmembrane</keyword>
<keyword evidence="4" id="KW-0488">Methylation</keyword>
<dbReference type="InterPro" id="IPR012902">
    <property type="entry name" value="N_methyl_site"/>
</dbReference>
<gene>
    <name evidence="13" type="ORF">AW11_01626</name>
</gene>
<accession>A0A011QIX2</accession>
<evidence type="ECO:0000256" key="9">
    <source>
        <dbReference type="ARBA" id="ARBA00025772"/>
    </source>
</evidence>
<evidence type="ECO:0000256" key="4">
    <source>
        <dbReference type="ARBA" id="ARBA00022481"/>
    </source>
</evidence>
<keyword evidence="7 11" id="KW-1133">Transmembrane helix</keyword>
<evidence type="ECO:0000313" key="14">
    <source>
        <dbReference type="Proteomes" id="UP000022141"/>
    </source>
</evidence>
<dbReference type="eggNOG" id="COG4970">
    <property type="taxonomic scope" value="Bacteria"/>
</dbReference>
<sequence>MRGFSLIELIVGMAILGILMGLGIPAFSDWMRNARVRTTAESALNGLQLARAEAVRRNTTVGFYLVDTTTGACALSTAGPNWIVSVDSPVGQCNVDPSDDTAPRIIQLRRGAESGGAATTVAAGQSSVVFNGLGRPTPLPGGNIAINFTSAAGEACAAAGGPVRCLRVEVSIGGQIRMCDPALPAGDAQAC</sequence>
<evidence type="ECO:0000256" key="2">
    <source>
        <dbReference type="ARBA" id="ARBA00021549"/>
    </source>
</evidence>
<keyword evidence="8 11" id="KW-0472">Membrane</keyword>
<dbReference type="PATRIC" id="fig|1454004.3.peg.1674"/>
<dbReference type="GO" id="GO:0015628">
    <property type="term" value="P:protein secretion by the type II secretion system"/>
    <property type="evidence" value="ECO:0007669"/>
    <property type="project" value="InterPro"/>
</dbReference>
<name>A0A011QIX2_ACCRE</name>
<dbReference type="GO" id="GO:0005886">
    <property type="term" value="C:plasma membrane"/>
    <property type="evidence" value="ECO:0007669"/>
    <property type="project" value="UniProtKB-SubCell"/>
</dbReference>
<feature type="transmembrane region" description="Helical" evidence="11">
    <location>
        <begin position="6"/>
        <end position="27"/>
    </location>
</feature>
<dbReference type="Proteomes" id="UP000022141">
    <property type="component" value="Unassembled WGS sequence"/>
</dbReference>
<organism evidence="13 14">
    <name type="scientific">Accumulibacter regalis</name>
    <dbReference type="NCBI Taxonomy" id="522306"/>
    <lineage>
        <taxon>Bacteria</taxon>
        <taxon>Pseudomonadati</taxon>
        <taxon>Pseudomonadota</taxon>
        <taxon>Betaproteobacteria</taxon>
        <taxon>Candidatus Accumulibacter</taxon>
    </lineage>
</organism>
<reference evidence="13" key="1">
    <citation type="submission" date="2014-02" db="EMBL/GenBank/DDBJ databases">
        <title>Expanding our view of genomic diversity in Candidatus Accumulibacter clades.</title>
        <authorList>
            <person name="Skennerton C.T."/>
            <person name="Barr J.J."/>
            <person name="Slater F.R."/>
            <person name="Bond P.L."/>
            <person name="Tyson G.W."/>
        </authorList>
    </citation>
    <scope>NUCLEOTIDE SEQUENCE [LARGE SCALE GENOMIC DNA]</scope>
</reference>
<comment type="similarity">
    <text evidence="9">Belongs to the GSP H family.</text>
</comment>
<comment type="caution">
    <text evidence="13">The sequence shown here is derived from an EMBL/GenBank/DDBJ whole genome shotgun (WGS) entry which is preliminary data.</text>
</comment>
<dbReference type="EMBL" id="JEMY01000017">
    <property type="protein sequence ID" value="EXI89302.1"/>
    <property type="molecule type" value="Genomic_DNA"/>
</dbReference>
<evidence type="ECO:0000256" key="6">
    <source>
        <dbReference type="ARBA" id="ARBA00022692"/>
    </source>
</evidence>
<evidence type="ECO:0000256" key="5">
    <source>
        <dbReference type="ARBA" id="ARBA00022519"/>
    </source>
</evidence>